<reference evidence="2" key="1">
    <citation type="submission" date="2023-03" db="EMBL/GenBank/DDBJ databases">
        <title>Massive genome expansion in bonnet fungi (Mycena s.s.) driven by repeated elements and novel gene families across ecological guilds.</title>
        <authorList>
            <consortium name="Lawrence Berkeley National Laboratory"/>
            <person name="Harder C.B."/>
            <person name="Miyauchi S."/>
            <person name="Viragh M."/>
            <person name="Kuo A."/>
            <person name="Thoen E."/>
            <person name="Andreopoulos B."/>
            <person name="Lu D."/>
            <person name="Skrede I."/>
            <person name="Drula E."/>
            <person name="Henrissat B."/>
            <person name="Morin E."/>
            <person name="Kohler A."/>
            <person name="Barry K."/>
            <person name="LaButti K."/>
            <person name="Morin E."/>
            <person name="Salamov A."/>
            <person name="Lipzen A."/>
            <person name="Mereny Z."/>
            <person name="Hegedus B."/>
            <person name="Baldrian P."/>
            <person name="Stursova M."/>
            <person name="Weitz H."/>
            <person name="Taylor A."/>
            <person name="Grigoriev I.V."/>
            <person name="Nagy L.G."/>
            <person name="Martin F."/>
            <person name="Kauserud H."/>
        </authorList>
    </citation>
    <scope>NUCLEOTIDE SEQUENCE</scope>
    <source>
        <strain evidence="2">CBHHK173m</strain>
    </source>
</reference>
<accession>A0AAD6UBU0</accession>
<evidence type="ECO:0000256" key="1">
    <source>
        <dbReference type="SAM" id="SignalP"/>
    </source>
</evidence>
<proteinExistence type="predicted"/>
<gene>
    <name evidence="2" type="ORF">B0H15DRAFT_137221</name>
</gene>
<evidence type="ECO:0000313" key="2">
    <source>
        <dbReference type="EMBL" id="KAJ7094741.1"/>
    </source>
</evidence>
<protein>
    <submittedName>
        <fullName evidence="2">Uncharacterized protein</fullName>
    </submittedName>
</protein>
<sequence length="144" mass="15250">MHFNLLSITGLAIATIASAQAGFCPEASRFGGLSISPATVSPGQTFTITANLTCAVQLGNTPTFLDYYIDGVSERNIGGPILIARVRPGKCRRQAFFPMPATRESASASCGARFEDSRPSSYRCQSSASSAVPSRRIPCAVFRP</sequence>
<dbReference type="AlphaFoldDB" id="A0AAD6UBU0"/>
<dbReference type="EMBL" id="JARJCN010000014">
    <property type="protein sequence ID" value="KAJ7094741.1"/>
    <property type="molecule type" value="Genomic_DNA"/>
</dbReference>
<comment type="caution">
    <text evidence="2">The sequence shown here is derived from an EMBL/GenBank/DDBJ whole genome shotgun (WGS) entry which is preliminary data.</text>
</comment>
<dbReference type="Proteomes" id="UP001222325">
    <property type="component" value="Unassembled WGS sequence"/>
</dbReference>
<keyword evidence="3" id="KW-1185">Reference proteome</keyword>
<organism evidence="2 3">
    <name type="scientific">Mycena belliarum</name>
    <dbReference type="NCBI Taxonomy" id="1033014"/>
    <lineage>
        <taxon>Eukaryota</taxon>
        <taxon>Fungi</taxon>
        <taxon>Dikarya</taxon>
        <taxon>Basidiomycota</taxon>
        <taxon>Agaricomycotina</taxon>
        <taxon>Agaricomycetes</taxon>
        <taxon>Agaricomycetidae</taxon>
        <taxon>Agaricales</taxon>
        <taxon>Marasmiineae</taxon>
        <taxon>Mycenaceae</taxon>
        <taxon>Mycena</taxon>
    </lineage>
</organism>
<name>A0AAD6UBU0_9AGAR</name>
<feature type="signal peptide" evidence="1">
    <location>
        <begin position="1"/>
        <end position="19"/>
    </location>
</feature>
<keyword evidence="1" id="KW-0732">Signal</keyword>
<evidence type="ECO:0000313" key="3">
    <source>
        <dbReference type="Proteomes" id="UP001222325"/>
    </source>
</evidence>
<feature type="chain" id="PRO_5042049760" evidence="1">
    <location>
        <begin position="20"/>
        <end position="144"/>
    </location>
</feature>